<protein>
    <submittedName>
        <fullName evidence="2">Uncharacterized protein</fullName>
    </submittedName>
</protein>
<accession>W7TK50</accession>
<evidence type="ECO:0000256" key="1">
    <source>
        <dbReference type="SAM" id="MobiDB-lite"/>
    </source>
</evidence>
<comment type="caution">
    <text evidence="2">The sequence shown here is derived from an EMBL/GenBank/DDBJ whole genome shotgun (WGS) entry which is preliminary data.</text>
</comment>
<gene>
    <name evidence="2" type="ORF">Naga_100951g1</name>
</gene>
<feature type="region of interest" description="Disordered" evidence="1">
    <location>
        <begin position="171"/>
        <end position="220"/>
    </location>
</feature>
<dbReference type="Proteomes" id="UP000019335">
    <property type="component" value="Chromosome 6"/>
</dbReference>
<feature type="compositionally biased region" description="Basic residues" evidence="1">
    <location>
        <begin position="211"/>
        <end position="220"/>
    </location>
</feature>
<proteinExistence type="predicted"/>
<reference evidence="2 3" key="1">
    <citation type="journal article" date="2014" name="Mol. Plant">
        <title>Chromosome Scale Genome Assembly and Transcriptome Profiling of Nannochloropsis gaditana in Nitrogen Depletion.</title>
        <authorList>
            <person name="Corteggiani Carpinelli E."/>
            <person name="Telatin A."/>
            <person name="Vitulo N."/>
            <person name="Forcato C."/>
            <person name="D'Angelo M."/>
            <person name="Schiavon R."/>
            <person name="Vezzi A."/>
            <person name="Giacometti G.M."/>
            <person name="Morosinotto T."/>
            <person name="Valle G."/>
        </authorList>
    </citation>
    <scope>NUCLEOTIDE SEQUENCE [LARGE SCALE GENOMIC DNA]</scope>
    <source>
        <strain evidence="2 3">B-31</strain>
    </source>
</reference>
<dbReference type="EMBL" id="AZIL01000453">
    <property type="protein sequence ID" value="EWM27430.1"/>
    <property type="molecule type" value="Genomic_DNA"/>
</dbReference>
<evidence type="ECO:0000313" key="2">
    <source>
        <dbReference type="EMBL" id="EWM27430.1"/>
    </source>
</evidence>
<evidence type="ECO:0000313" key="3">
    <source>
        <dbReference type="Proteomes" id="UP000019335"/>
    </source>
</evidence>
<sequence length="220" mass="24856">MERRLEQIMREREDCWRAVNSIKTDLTTQTLLKKCMACAYARQLVPCPVCHFTSPGGRVALRPASCTGTSLSDTHIPSVKCMLPPPDFISAHIYPIPHMHTLAPFLFPFLCNYLLQPPLSSPWPHARAFESAAPPSLRGPQTGPRQPIQDAADCRQTLPSTGRACVRRWTTWTTTSRTLPPKQSGGKPTTLPKRSRRQRQPALISRTQRPGWRKPRRARM</sequence>
<organism evidence="2 3">
    <name type="scientific">Nannochloropsis gaditana</name>
    <dbReference type="NCBI Taxonomy" id="72520"/>
    <lineage>
        <taxon>Eukaryota</taxon>
        <taxon>Sar</taxon>
        <taxon>Stramenopiles</taxon>
        <taxon>Ochrophyta</taxon>
        <taxon>Eustigmatophyceae</taxon>
        <taxon>Eustigmatales</taxon>
        <taxon>Monodopsidaceae</taxon>
        <taxon>Nannochloropsis</taxon>
    </lineage>
</organism>
<keyword evidence="3" id="KW-1185">Reference proteome</keyword>
<dbReference type="AlphaFoldDB" id="W7TK50"/>
<feature type="region of interest" description="Disordered" evidence="1">
    <location>
        <begin position="126"/>
        <end position="148"/>
    </location>
</feature>
<name>W7TK50_9STRA</name>